<name>A0ABV7P3P0_9PSEU</name>
<dbReference type="Proteomes" id="UP001595645">
    <property type="component" value="Unassembled WGS sequence"/>
</dbReference>
<comment type="caution">
    <text evidence="2">The sequence shown here is derived from an EMBL/GenBank/DDBJ whole genome shotgun (WGS) entry which is preliminary data.</text>
</comment>
<dbReference type="Gene3D" id="1.10.1200.10">
    <property type="entry name" value="ACP-like"/>
    <property type="match status" value="1"/>
</dbReference>
<organism evidence="2 3">
    <name type="scientific">Amycolatopsis speibonae</name>
    <dbReference type="NCBI Taxonomy" id="1450224"/>
    <lineage>
        <taxon>Bacteria</taxon>
        <taxon>Bacillati</taxon>
        <taxon>Actinomycetota</taxon>
        <taxon>Actinomycetes</taxon>
        <taxon>Pseudonocardiales</taxon>
        <taxon>Pseudonocardiaceae</taxon>
        <taxon>Amycolatopsis</taxon>
    </lineage>
</organism>
<sequence>MSPAPADTIAELKTWLADRAPEIDDDTDLNDVLEDSLAFIELLVRVETLRGIPIDSALIDLENFRTLTRIRDNFFSVESERT</sequence>
<keyword evidence="3" id="KW-1185">Reference proteome</keyword>
<gene>
    <name evidence="2" type="ORF">ACFOSH_24785</name>
</gene>
<evidence type="ECO:0000313" key="2">
    <source>
        <dbReference type="EMBL" id="MFC3452665.1"/>
    </source>
</evidence>
<dbReference type="RefSeq" id="WP_378241434.1">
    <property type="nucleotide sequence ID" value="NZ_JBHRWK010000038.1"/>
</dbReference>
<dbReference type="InterPro" id="IPR036736">
    <property type="entry name" value="ACP-like_sf"/>
</dbReference>
<dbReference type="EMBL" id="JBHRWK010000038">
    <property type="protein sequence ID" value="MFC3452665.1"/>
    <property type="molecule type" value="Genomic_DNA"/>
</dbReference>
<proteinExistence type="predicted"/>
<protein>
    <submittedName>
        <fullName evidence="2">Phosphopantetheine-binding protein</fullName>
    </submittedName>
</protein>
<dbReference type="Pfam" id="PF00550">
    <property type="entry name" value="PP-binding"/>
    <property type="match status" value="1"/>
</dbReference>
<feature type="domain" description="Carrier" evidence="1">
    <location>
        <begin position="13"/>
        <end position="67"/>
    </location>
</feature>
<reference evidence="3" key="1">
    <citation type="journal article" date="2019" name="Int. J. Syst. Evol. Microbiol.">
        <title>The Global Catalogue of Microorganisms (GCM) 10K type strain sequencing project: providing services to taxonomists for standard genome sequencing and annotation.</title>
        <authorList>
            <consortium name="The Broad Institute Genomics Platform"/>
            <consortium name="The Broad Institute Genome Sequencing Center for Infectious Disease"/>
            <person name="Wu L."/>
            <person name="Ma J."/>
        </authorList>
    </citation>
    <scope>NUCLEOTIDE SEQUENCE [LARGE SCALE GENOMIC DNA]</scope>
    <source>
        <strain evidence="3">CGMCC 4.7676</strain>
    </source>
</reference>
<evidence type="ECO:0000259" key="1">
    <source>
        <dbReference type="Pfam" id="PF00550"/>
    </source>
</evidence>
<accession>A0ABV7P3P0</accession>
<dbReference type="SUPFAM" id="SSF47336">
    <property type="entry name" value="ACP-like"/>
    <property type="match status" value="1"/>
</dbReference>
<dbReference type="InterPro" id="IPR009081">
    <property type="entry name" value="PP-bd_ACP"/>
</dbReference>
<evidence type="ECO:0000313" key="3">
    <source>
        <dbReference type="Proteomes" id="UP001595645"/>
    </source>
</evidence>